<evidence type="ECO:0000313" key="2">
    <source>
        <dbReference type="Proteomes" id="UP000682928"/>
    </source>
</evidence>
<dbReference type="RefSeq" id="WP_140419602.1">
    <property type="nucleotide sequence ID" value="NZ_AP024590.1"/>
</dbReference>
<evidence type="ECO:0000313" key="1">
    <source>
        <dbReference type="EMBL" id="BCU55999.1"/>
    </source>
</evidence>
<dbReference type="EMBL" id="AP024590">
    <property type="protein sequence ID" value="BCU55999.1"/>
    <property type="molecule type" value="Genomic_DNA"/>
</dbReference>
<dbReference type="Proteomes" id="UP000682928">
    <property type="component" value="Chromosome"/>
</dbReference>
<protein>
    <submittedName>
        <fullName evidence="1">Uncharacterized protein</fullName>
    </submittedName>
</protein>
<accession>A0AA86IR94</accession>
<dbReference type="AlphaFoldDB" id="A0AA86IR94"/>
<sequence length="78" mass="8939">MTEPAVKRALHTGIGRETELDQIIALNSFWRSNNNKQSIKPINMPLCSCLQTLTLDVKVNITKLRFYYGFLNCLQTHS</sequence>
<organism evidence="1 2">
    <name type="scientific">Enterobacter kobei</name>
    <dbReference type="NCBI Taxonomy" id="208224"/>
    <lineage>
        <taxon>Bacteria</taxon>
        <taxon>Pseudomonadati</taxon>
        <taxon>Pseudomonadota</taxon>
        <taxon>Gammaproteobacteria</taxon>
        <taxon>Enterobacterales</taxon>
        <taxon>Enterobacteriaceae</taxon>
        <taxon>Enterobacter</taxon>
        <taxon>Enterobacter cloacae complex</taxon>
    </lineage>
</organism>
<proteinExistence type="predicted"/>
<reference evidence="1" key="1">
    <citation type="submission" date="2021-04" db="EMBL/GenBank/DDBJ databases">
        <title>Difference and commonality of drug resistance evolution in various bacteria. and drug sensitivity profiles.</title>
        <authorList>
            <person name="Maeda T."/>
            <person name="Shibai A."/>
            <person name="Kawada K."/>
            <person name="Kotani H."/>
            <person name="Tarusawa Y."/>
            <person name="Tanabe K."/>
            <person name="Furusawa C."/>
        </authorList>
    </citation>
    <scope>NUCLEOTIDE SEQUENCE</scope>
    <source>
        <strain evidence="1">JCM 8580</strain>
    </source>
</reference>
<gene>
    <name evidence="1" type="ORF">ENKO_25930</name>
</gene>
<name>A0AA86IR94_9ENTR</name>